<accession>A0A329SUS6</accession>
<evidence type="ECO:0000313" key="6">
    <source>
        <dbReference type="EMBL" id="RAW40554.1"/>
    </source>
</evidence>
<proteinExistence type="predicted"/>
<evidence type="ECO:0000313" key="1">
    <source>
        <dbReference type="EMBL" id="KAG2869021.1"/>
    </source>
</evidence>
<sequence length="37" mass="4176">MFNTSVDAATARRFCESQALPDAELAEILKQQHIDRV</sequence>
<reference evidence="1" key="2">
    <citation type="submission" date="2018-10" db="EMBL/GenBank/DDBJ databases">
        <title>Effector identification in a new, highly contiguous assembly of the strawberry crown rot pathogen Phytophthora cactorum.</title>
        <authorList>
            <person name="Armitage A.D."/>
            <person name="Nellist C.F."/>
            <person name="Bates H."/>
            <person name="Vickerstaff R.J."/>
            <person name="Harrison R.J."/>
        </authorList>
    </citation>
    <scope>NUCLEOTIDE SEQUENCE</scope>
    <source>
        <strain evidence="1">15-7</strain>
        <strain evidence="2">4032</strain>
        <strain evidence="3">4040</strain>
        <strain evidence="4">P415</strain>
        <strain evidence="5">P421</strain>
    </source>
</reference>
<gene>
    <name evidence="6" type="ORF">PC110_g3232</name>
    <name evidence="1" type="ORF">PC113_g537</name>
    <name evidence="2" type="ORF">PC115_g417</name>
    <name evidence="3" type="ORF">PC117_g86</name>
    <name evidence="4" type="ORF">PC118_g325</name>
    <name evidence="5" type="ORF">PC129_g761</name>
</gene>
<name>A0A329SUS6_9STRA</name>
<dbReference type="Proteomes" id="UP000736787">
    <property type="component" value="Unassembled WGS sequence"/>
</dbReference>
<dbReference type="Proteomes" id="UP000760860">
    <property type="component" value="Unassembled WGS sequence"/>
</dbReference>
<protein>
    <submittedName>
        <fullName evidence="6">Uncharacterized protein</fullName>
    </submittedName>
</protein>
<dbReference type="EMBL" id="RCMG01000005">
    <property type="protein sequence ID" value="KAG2869021.1"/>
    <property type="molecule type" value="Genomic_DNA"/>
</dbReference>
<evidence type="ECO:0000313" key="2">
    <source>
        <dbReference type="EMBL" id="KAG2944340.1"/>
    </source>
</evidence>
<dbReference type="EMBL" id="MJFZ01000045">
    <property type="protein sequence ID" value="RAW40554.1"/>
    <property type="molecule type" value="Genomic_DNA"/>
</dbReference>
<keyword evidence="7" id="KW-1185">Reference proteome</keyword>
<evidence type="ECO:0000313" key="4">
    <source>
        <dbReference type="EMBL" id="KAG3000362.1"/>
    </source>
</evidence>
<dbReference type="Proteomes" id="UP000251314">
    <property type="component" value="Unassembled WGS sequence"/>
</dbReference>
<dbReference type="Proteomes" id="UP000735874">
    <property type="component" value="Unassembled WGS sequence"/>
</dbReference>
<dbReference type="EMBL" id="RCML01000003">
    <property type="protein sequence ID" value="KAG3000362.1"/>
    <property type="molecule type" value="Genomic_DNA"/>
</dbReference>
<dbReference type="EMBL" id="RCMV01000011">
    <property type="protein sequence ID" value="KAG3228743.1"/>
    <property type="molecule type" value="Genomic_DNA"/>
</dbReference>
<dbReference type="Proteomes" id="UP000774804">
    <property type="component" value="Unassembled WGS sequence"/>
</dbReference>
<comment type="caution">
    <text evidence="6">The sequence shown here is derived from an EMBL/GenBank/DDBJ whole genome shotgun (WGS) entry which is preliminary data.</text>
</comment>
<evidence type="ECO:0000313" key="7">
    <source>
        <dbReference type="Proteomes" id="UP000251314"/>
    </source>
</evidence>
<dbReference type="VEuPathDB" id="FungiDB:PC110_g3232"/>
<evidence type="ECO:0000313" key="3">
    <source>
        <dbReference type="EMBL" id="KAG2955910.1"/>
    </source>
</evidence>
<dbReference type="EMBL" id="RCMK01000001">
    <property type="protein sequence ID" value="KAG2955910.1"/>
    <property type="molecule type" value="Genomic_DNA"/>
</dbReference>
<dbReference type="Proteomes" id="UP000697107">
    <property type="component" value="Unassembled WGS sequence"/>
</dbReference>
<evidence type="ECO:0000313" key="5">
    <source>
        <dbReference type="EMBL" id="KAG3228743.1"/>
    </source>
</evidence>
<dbReference type="AlphaFoldDB" id="A0A329SUS6"/>
<reference evidence="6 7" key="1">
    <citation type="submission" date="2018-01" db="EMBL/GenBank/DDBJ databases">
        <title>Draft genome of the strawberry crown rot pathogen Phytophthora cactorum.</title>
        <authorList>
            <person name="Armitage A.D."/>
            <person name="Lysoe E."/>
            <person name="Nellist C.F."/>
            <person name="Harrison R.J."/>
            <person name="Brurberg M.B."/>
        </authorList>
    </citation>
    <scope>NUCLEOTIDE SEQUENCE [LARGE SCALE GENOMIC DNA]</scope>
    <source>
        <strain evidence="6 7">10300</strain>
    </source>
</reference>
<organism evidence="6 7">
    <name type="scientific">Phytophthora cactorum</name>
    <dbReference type="NCBI Taxonomy" id="29920"/>
    <lineage>
        <taxon>Eukaryota</taxon>
        <taxon>Sar</taxon>
        <taxon>Stramenopiles</taxon>
        <taxon>Oomycota</taxon>
        <taxon>Peronosporomycetes</taxon>
        <taxon>Peronosporales</taxon>
        <taxon>Peronosporaceae</taxon>
        <taxon>Phytophthora</taxon>
    </lineage>
</organism>
<dbReference type="EMBL" id="RCMI01000004">
    <property type="protein sequence ID" value="KAG2944340.1"/>
    <property type="molecule type" value="Genomic_DNA"/>
</dbReference>